<keyword evidence="1" id="KW-0472">Membrane</keyword>
<feature type="transmembrane region" description="Helical" evidence="1">
    <location>
        <begin position="56"/>
        <end position="80"/>
    </location>
</feature>
<protein>
    <submittedName>
        <fullName evidence="2">Uncharacterized protein</fullName>
    </submittedName>
</protein>
<accession>A0A6M3IIE5</accession>
<reference evidence="2" key="1">
    <citation type="submission" date="2020-03" db="EMBL/GenBank/DDBJ databases">
        <title>The deep terrestrial virosphere.</title>
        <authorList>
            <person name="Holmfeldt K."/>
            <person name="Nilsson E."/>
            <person name="Simone D."/>
            <person name="Lopez-Fernandez M."/>
            <person name="Wu X."/>
            <person name="de Brujin I."/>
            <person name="Lundin D."/>
            <person name="Andersson A."/>
            <person name="Bertilsson S."/>
            <person name="Dopson M."/>
        </authorList>
    </citation>
    <scope>NUCLEOTIDE SEQUENCE</scope>
    <source>
        <strain evidence="2">MM415B01704</strain>
    </source>
</reference>
<sequence length="81" mass="8967">MNPKTQGQMITELYQKVIGIPENPMDNGMIGQVDRIEYQLRELNGQVRTNTTFRKVGTWVSGAIITGLIALTVTIIATGFN</sequence>
<dbReference type="EMBL" id="MT141256">
    <property type="protein sequence ID" value="QJA57135.1"/>
    <property type="molecule type" value="Genomic_DNA"/>
</dbReference>
<evidence type="ECO:0000256" key="1">
    <source>
        <dbReference type="SAM" id="Phobius"/>
    </source>
</evidence>
<gene>
    <name evidence="2" type="ORF">MM415B01704_0003</name>
</gene>
<name>A0A6M3IIE5_9ZZZZ</name>
<keyword evidence="1" id="KW-0812">Transmembrane</keyword>
<organism evidence="2">
    <name type="scientific">viral metagenome</name>
    <dbReference type="NCBI Taxonomy" id="1070528"/>
    <lineage>
        <taxon>unclassified sequences</taxon>
        <taxon>metagenomes</taxon>
        <taxon>organismal metagenomes</taxon>
    </lineage>
</organism>
<dbReference type="AlphaFoldDB" id="A0A6M3IIE5"/>
<proteinExistence type="predicted"/>
<evidence type="ECO:0000313" key="2">
    <source>
        <dbReference type="EMBL" id="QJA57135.1"/>
    </source>
</evidence>
<keyword evidence="1" id="KW-1133">Transmembrane helix</keyword>